<evidence type="ECO:0000256" key="1">
    <source>
        <dbReference type="SAM" id="MobiDB-lite"/>
    </source>
</evidence>
<gene>
    <name evidence="2" type="ORF">PGLA2088_LOCUS8858</name>
</gene>
<name>A0A813ILG3_POLGL</name>
<organism evidence="2 3">
    <name type="scientific">Polarella glacialis</name>
    <name type="common">Dinoflagellate</name>
    <dbReference type="NCBI Taxonomy" id="89957"/>
    <lineage>
        <taxon>Eukaryota</taxon>
        <taxon>Sar</taxon>
        <taxon>Alveolata</taxon>
        <taxon>Dinophyceae</taxon>
        <taxon>Suessiales</taxon>
        <taxon>Suessiaceae</taxon>
        <taxon>Polarella</taxon>
    </lineage>
</organism>
<dbReference type="AlphaFoldDB" id="A0A813ILG3"/>
<proteinExistence type="predicted"/>
<reference evidence="2" key="1">
    <citation type="submission" date="2021-02" db="EMBL/GenBank/DDBJ databases">
        <authorList>
            <person name="Dougan E. K."/>
            <person name="Rhodes N."/>
            <person name="Thang M."/>
            <person name="Chan C."/>
        </authorList>
    </citation>
    <scope>NUCLEOTIDE SEQUENCE</scope>
</reference>
<dbReference type="EMBL" id="CAJNNW010009644">
    <property type="protein sequence ID" value="CAE8651128.1"/>
    <property type="molecule type" value="Genomic_DNA"/>
</dbReference>
<evidence type="ECO:0000313" key="2">
    <source>
        <dbReference type="EMBL" id="CAE8651128.1"/>
    </source>
</evidence>
<sequence>SYSGTPLGAATPASLFPPLPGPPLVGPLIPVPQILAQCFSSGSPPAILPFRTSASCGFFPPCRLGPHIVTPTPADASLGVNQMRGGGGFGLTPGPNRHAVPGGGTAAADLSSYGGTPVVVV</sequence>
<feature type="non-terminal residue" evidence="2">
    <location>
        <position position="1"/>
    </location>
</feature>
<feature type="region of interest" description="Disordered" evidence="1">
    <location>
        <begin position="86"/>
        <end position="105"/>
    </location>
</feature>
<accession>A0A813ILG3</accession>
<protein>
    <submittedName>
        <fullName evidence="2">Uncharacterized protein</fullName>
    </submittedName>
</protein>
<dbReference type="Proteomes" id="UP000626109">
    <property type="component" value="Unassembled WGS sequence"/>
</dbReference>
<evidence type="ECO:0000313" key="3">
    <source>
        <dbReference type="Proteomes" id="UP000626109"/>
    </source>
</evidence>
<feature type="non-terminal residue" evidence="2">
    <location>
        <position position="121"/>
    </location>
</feature>
<comment type="caution">
    <text evidence="2">The sequence shown here is derived from an EMBL/GenBank/DDBJ whole genome shotgun (WGS) entry which is preliminary data.</text>
</comment>